<evidence type="ECO:0000313" key="2">
    <source>
        <dbReference type="EMBL" id="KAK0437410.1"/>
    </source>
</evidence>
<organism evidence="2 3">
    <name type="scientific">Armillaria borealis</name>
    <dbReference type="NCBI Taxonomy" id="47425"/>
    <lineage>
        <taxon>Eukaryota</taxon>
        <taxon>Fungi</taxon>
        <taxon>Dikarya</taxon>
        <taxon>Basidiomycota</taxon>
        <taxon>Agaricomycotina</taxon>
        <taxon>Agaricomycetes</taxon>
        <taxon>Agaricomycetidae</taxon>
        <taxon>Agaricales</taxon>
        <taxon>Marasmiineae</taxon>
        <taxon>Physalacriaceae</taxon>
        <taxon>Armillaria</taxon>
    </lineage>
</organism>
<dbReference type="Proteomes" id="UP001175226">
    <property type="component" value="Unassembled WGS sequence"/>
</dbReference>
<feature type="transmembrane region" description="Helical" evidence="1">
    <location>
        <begin position="55"/>
        <end position="79"/>
    </location>
</feature>
<proteinExistence type="predicted"/>
<evidence type="ECO:0000313" key="3">
    <source>
        <dbReference type="Proteomes" id="UP001175226"/>
    </source>
</evidence>
<dbReference type="EMBL" id="JAUEPT010000049">
    <property type="protein sequence ID" value="KAK0437410.1"/>
    <property type="molecule type" value="Genomic_DNA"/>
</dbReference>
<keyword evidence="1" id="KW-0472">Membrane</keyword>
<reference evidence="2" key="1">
    <citation type="submission" date="2023-06" db="EMBL/GenBank/DDBJ databases">
        <authorList>
            <consortium name="Lawrence Berkeley National Laboratory"/>
            <person name="Ahrendt S."/>
            <person name="Sahu N."/>
            <person name="Indic B."/>
            <person name="Wong-Bajracharya J."/>
            <person name="Merenyi Z."/>
            <person name="Ke H.-M."/>
            <person name="Monk M."/>
            <person name="Kocsube S."/>
            <person name="Drula E."/>
            <person name="Lipzen A."/>
            <person name="Balint B."/>
            <person name="Henrissat B."/>
            <person name="Andreopoulos B."/>
            <person name="Martin F.M."/>
            <person name="Harder C.B."/>
            <person name="Rigling D."/>
            <person name="Ford K.L."/>
            <person name="Foster G.D."/>
            <person name="Pangilinan J."/>
            <person name="Papanicolaou A."/>
            <person name="Barry K."/>
            <person name="LaButti K."/>
            <person name="Viragh M."/>
            <person name="Koriabine M."/>
            <person name="Yan M."/>
            <person name="Riley R."/>
            <person name="Champramary S."/>
            <person name="Plett K.L."/>
            <person name="Tsai I.J."/>
            <person name="Slot J."/>
            <person name="Sipos G."/>
            <person name="Plett J."/>
            <person name="Nagy L.G."/>
            <person name="Grigoriev I.V."/>
        </authorList>
    </citation>
    <scope>NUCLEOTIDE SEQUENCE</scope>
    <source>
        <strain evidence="2">FPL87.14</strain>
    </source>
</reference>
<accession>A0AA39J761</accession>
<evidence type="ECO:0000256" key="1">
    <source>
        <dbReference type="SAM" id="Phobius"/>
    </source>
</evidence>
<gene>
    <name evidence="2" type="ORF">EV421DRAFT_1975540</name>
</gene>
<feature type="transmembrane region" description="Helical" evidence="1">
    <location>
        <begin position="154"/>
        <end position="174"/>
    </location>
</feature>
<comment type="caution">
    <text evidence="2">The sequence shown here is derived from an EMBL/GenBank/DDBJ whole genome shotgun (WGS) entry which is preliminary data.</text>
</comment>
<dbReference type="AlphaFoldDB" id="A0AA39J761"/>
<name>A0AA39J761_9AGAR</name>
<keyword evidence="1" id="KW-0812">Transmembrane</keyword>
<sequence>MAHHREEHTDLPSRSNDDLSFPTPAESEMDFSSLSATLSESAHTAQRMRLGGTPALVAGLSLGAALTAVLHHIFLFILRGHTVSAQFWIKNSSNALSTLVQWLCTASVSVSLTQLIWWLIRRRSFTILQLNDLFGLPSPFQILRLASSERLRNVIPVLTMATILQAFALVSILAPNSLEVGPALSKNTTISVPTVIVSKSNLSETYCDYYPSPAWEKVLGHALQSDTLIGWNAPVGCGSECNYTVQYLAPALQCTELGTDEVNTMLWQNVHFPATVYNATYNLTNPSTGTNLSMAWRTYHADGK</sequence>
<feature type="transmembrane region" description="Helical" evidence="1">
    <location>
        <begin position="99"/>
        <end position="120"/>
    </location>
</feature>
<protein>
    <submittedName>
        <fullName evidence="2">Uncharacterized protein</fullName>
    </submittedName>
</protein>
<keyword evidence="3" id="KW-1185">Reference proteome</keyword>
<keyword evidence="1" id="KW-1133">Transmembrane helix</keyword>